<proteinExistence type="predicted"/>
<gene>
    <name evidence="1" type="ORF">LCGC14_1716460</name>
</gene>
<accession>A0A0F9JU41</accession>
<evidence type="ECO:0000313" key="1">
    <source>
        <dbReference type="EMBL" id="KKM13418.1"/>
    </source>
</evidence>
<protein>
    <submittedName>
        <fullName evidence="1">Uncharacterized protein</fullName>
    </submittedName>
</protein>
<comment type="caution">
    <text evidence="1">The sequence shown here is derived from an EMBL/GenBank/DDBJ whole genome shotgun (WGS) entry which is preliminary data.</text>
</comment>
<name>A0A0F9JU41_9ZZZZ</name>
<dbReference type="EMBL" id="LAZR01015383">
    <property type="protein sequence ID" value="KKM13418.1"/>
    <property type="molecule type" value="Genomic_DNA"/>
</dbReference>
<reference evidence="1" key="1">
    <citation type="journal article" date="2015" name="Nature">
        <title>Complex archaea that bridge the gap between prokaryotes and eukaryotes.</title>
        <authorList>
            <person name="Spang A."/>
            <person name="Saw J.H."/>
            <person name="Jorgensen S.L."/>
            <person name="Zaremba-Niedzwiedzka K."/>
            <person name="Martijn J."/>
            <person name="Lind A.E."/>
            <person name="van Eijk R."/>
            <person name="Schleper C."/>
            <person name="Guy L."/>
            <person name="Ettema T.J."/>
        </authorList>
    </citation>
    <scope>NUCLEOTIDE SEQUENCE</scope>
</reference>
<dbReference type="SUPFAM" id="SSF100950">
    <property type="entry name" value="NagB/RpiA/CoA transferase-like"/>
    <property type="match status" value="1"/>
</dbReference>
<organism evidence="1">
    <name type="scientific">marine sediment metagenome</name>
    <dbReference type="NCBI Taxonomy" id="412755"/>
    <lineage>
        <taxon>unclassified sequences</taxon>
        <taxon>metagenomes</taxon>
        <taxon>ecological metagenomes</taxon>
    </lineage>
</organism>
<dbReference type="InterPro" id="IPR037171">
    <property type="entry name" value="NagB/RpiA_transferase-like"/>
</dbReference>
<sequence length="56" mass="6162">MSMKEAIGKFIHPNSFVFFGGVGNGMTFSAAHEIIRQNKRNLKVTKCGGGIMFDQL</sequence>
<dbReference type="AlphaFoldDB" id="A0A0F9JU41"/>
<dbReference type="Gene3D" id="3.40.1080.10">
    <property type="entry name" value="Glutaconate Coenzyme A-transferase"/>
    <property type="match status" value="1"/>
</dbReference>
<feature type="non-terminal residue" evidence="1">
    <location>
        <position position="56"/>
    </location>
</feature>